<dbReference type="EMBL" id="CADEBC010000561">
    <property type="protein sequence ID" value="CAB3252920.1"/>
    <property type="molecule type" value="Genomic_DNA"/>
</dbReference>
<feature type="transmembrane region" description="Helical" evidence="10">
    <location>
        <begin position="378"/>
        <end position="399"/>
    </location>
</feature>
<dbReference type="InterPro" id="IPR004117">
    <property type="entry name" value="7tm6_olfct_rcpt"/>
</dbReference>
<evidence type="ECO:0000256" key="5">
    <source>
        <dbReference type="ARBA" id="ARBA00022725"/>
    </source>
</evidence>
<dbReference type="OrthoDB" id="7550533at2759"/>
<dbReference type="GO" id="GO:0005886">
    <property type="term" value="C:plasma membrane"/>
    <property type="evidence" value="ECO:0007669"/>
    <property type="project" value="UniProtKB-SubCell"/>
</dbReference>
<keyword evidence="3 10" id="KW-0716">Sensory transduction</keyword>
<evidence type="ECO:0000256" key="8">
    <source>
        <dbReference type="ARBA" id="ARBA00023170"/>
    </source>
</evidence>
<comment type="subcellular location">
    <subcellularLocation>
        <location evidence="1 10">Cell membrane</location>
        <topology evidence="1 10">Multi-pass membrane protein</topology>
    </subcellularLocation>
</comment>
<evidence type="ECO:0000256" key="9">
    <source>
        <dbReference type="ARBA" id="ARBA00023224"/>
    </source>
</evidence>
<dbReference type="PANTHER" id="PTHR21137">
    <property type="entry name" value="ODORANT RECEPTOR"/>
    <property type="match status" value="1"/>
</dbReference>
<evidence type="ECO:0000256" key="7">
    <source>
        <dbReference type="ARBA" id="ARBA00023136"/>
    </source>
</evidence>
<accession>A0A8S1AW38</accession>
<comment type="caution">
    <text evidence="10">Lacks conserved residue(s) required for the propagation of feature annotation.</text>
</comment>
<keyword evidence="6 10" id="KW-1133">Transmembrane helix</keyword>
<dbReference type="Proteomes" id="UP000494106">
    <property type="component" value="Unassembled WGS sequence"/>
</dbReference>
<dbReference type="PANTHER" id="PTHR21137:SF35">
    <property type="entry name" value="ODORANT RECEPTOR 19A-RELATED"/>
    <property type="match status" value="1"/>
</dbReference>
<name>A0A8S1AW38_ARCPL</name>
<organism evidence="11 12">
    <name type="scientific">Arctia plantaginis</name>
    <name type="common">Wood tiger moth</name>
    <name type="synonym">Phalaena plantaginis</name>
    <dbReference type="NCBI Taxonomy" id="874455"/>
    <lineage>
        <taxon>Eukaryota</taxon>
        <taxon>Metazoa</taxon>
        <taxon>Ecdysozoa</taxon>
        <taxon>Arthropoda</taxon>
        <taxon>Hexapoda</taxon>
        <taxon>Insecta</taxon>
        <taxon>Pterygota</taxon>
        <taxon>Neoptera</taxon>
        <taxon>Endopterygota</taxon>
        <taxon>Lepidoptera</taxon>
        <taxon>Glossata</taxon>
        <taxon>Ditrysia</taxon>
        <taxon>Noctuoidea</taxon>
        <taxon>Erebidae</taxon>
        <taxon>Arctiinae</taxon>
        <taxon>Arctia</taxon>
    </lineage>
</organism>
<feature type="transmembrane region" description="Helical" evidence="10">
    <location>
        <begin position="81"/>
        <end position="105"/>
    </location>
</feature>
<proteinExistence type="inferred from homology"/>
<evidence type="ECO:0000256" key="2">
    <source>
        <dbReference type="ARBA" id="ARBA00022475"/>
    </source>
</evidence>
<keyword evidence="7 10" id="KW-0472">Membrane</keyword>
<evidence type="ECO:0000256" key="1">
    <source>
        <dbReference type="ARBA" id="ARBA00004651"/>
    </source>
</evidence>
<keyword evidence="2" id="KW-1003">Cell membrane</keyword>
<feature type="transmembrane region" description="Helical" evidence="10">
    <location>
        <begin position="143"/>
        <end position="159"/>
    </location>
</feature>
<evidence type="ECO:0000256" key="10">
    <source>
        <dbReference type="RuleBase" id="RU351113"/>
    </source>
</evidence>
<dbReference type="GO" id="GO:0004984">
    <property type="term" value="F:olfactory receptor activity"/>
    <property type="evidence" value="ECO:0007669"/>
    <property type="project" value="InterPro"/>
</dbReference>
<feature type="transmembrane region" description="Helical" evidence="10">
    <location>
        <begin position="190"/>
        <end position="220"/>
    </location>
</feature>
<evidence type="ECO:0000256" key="4">
    <source>
        <dbReference type="ARBA" id="ARBA00022692"/>
    </source>
</evidence>
<keyword evidence="4 10" id="KW-0812">Transmembrane</keyword>
<keyword evidence="8 10" id="KW-0675">Receptor</keyword>
<feature type="transmembrane region" description="Helical" evidence="10">
    <location>
        <begin position="290"/>
        <end position="311"/>
    </location>
</feature>
<keyword evidence="9 10" id="KW-0807">Transducer</keyword>
<evidence type="ECO:0000256" key="3">
    <source>
        <dbReference type="ARBA" id="ARBA00022606"/>
    </source>
</evidence>
<dbReference type="GO" id="GO:0005549">
    <property type="term" value="F:odorant binding"/>
    <property type="evidence" value="ECO:0007669"/>
    <property type="project" value="InterPro"/>
</dbReference>
<keyword evidence="5 10" id="KW-0552">Olfaction</keyword>
<dbReference type="GO" id="GO:0007165">
    <property type="term" value="P:signal transduction"/>
    <property type="evidence" value="ECO:0007669"/>
    <property type="project" value="UniProtKB-KW"/>
</dbReference>
<reference evidence="11 12" key="1">
    <citation type="submission" date="2020-04" db="EMBL/GenBank/DDBJ databases">
        <authorList>
            <person name="Wallbank WR R."/>
            <person name="Pardo Diaz C."/>
            <person name="Kozak K."/>
            <person name="Martin S."/>
            <person name="Jiggins C."/>
            <person name="Moest M."/>
            <person name="Warren A I."/>
            <person name="Byers J.R.P. K."/>
            <person name="Montejo-Kovacevich G."/>
            <person name="Yen C E."/>
        </authorList>
    </citation>
    <scope>NUCLEOTIDE SEQUENCE [LARGE SCALE GENOMIC DNA]</scope>
</reference>
<comment type="caution">
    <text evidence="11">The sequence shown here is derived from an EMBL/GenBank/DDBJ whole genome shotgun (WGS) entry which is preliminary data.</text>
</comment>
<evidence type="ECO:0000256" key="6">
    <source>
        <dbReference type="ARBA" id="ARBA00022989"/>
    </source>
</evidence>
<protein>
    <recommendedName>
        <fullName evidence="10">Odorant receptor</fullName>
    </recommendedName>
</protein>
<comment type="similarity">
    <text evidence="10">Belongs to the insect chemoreceptor superfamily. Heteromeric odorant receptor channel (TC 1.A.69) family.</text>
</comment>
<evidence type="ECO:0000313" key="12">
    <source>
        <dbReference type="Proteomes" id="UP000494106"/>
    </source>
</evidence>
<gene>
    <name evidence="11" type="ORF">APLA_LOCUS13787</name>
</gene>
<dbReference type="Pfam" id="PF02949">
    <property type="entry name" value="7tm_6"/>
    <property type="match status" value="1"/>
</dbReference>
<sequence>MWENLRKFNLDHCDLPTMLWNVAVGLRVLTLNIERNYDKGIPIYYYILTFVITVSYFYVFLICMIWFVFIRCRQTGDLTSAMVVLSLGISSEIGTIKLLCMFIYVDKIKMLVDDFLECDAQTVLGDRFRSNLLKTLRVVKKRALLYWTVIVGNGILYLLKPVVMPGKNLPENHYVIYGLEPMFETPNYEIACAIMTAGVFFICYVPASATAYLIVIVGYIEAQLLALSEEVLQIWPDAVKNVEAHINVVDIEEFEPNTNILINKYVEKRLKEIIIRHALIKELFLKIEDIFKGAIAIGFLLLVLGLIAELLGKLENTFLQMPFAFMQVAMDCFNGQRVMDACLVFEEAVYDCQWEKFNKANMKMVLIMLQNAQKTMTLSAGGIAMLNFTCLMSITRGIYSAYTALRSTF</sequence>
<dbReference type="AlphaFoldDB" id="A0A8S1AW38"/>
<feature type="transmembrane region" description="Helical" evidence="10">
    <location>
        <begin position="43"/>
        <end position="69"/>
    </location>
</feature>
<keyword evidence="12" id="KW-1185">Reference proteome</keyword>
<evidence type="ECO:0000313" key="11">
    <source>
        <dbReference type="EMBL" id="CAB3252920.1"/>
    </source>
</evidence>